<reference evidence="1" key="1">
    <citation type="submission" date="2022-07" db="EMBL/GenBank/DDBJ databases">
        <authorList>
            <person name="Trinca V."/>
            <person name="Uliana J.V.C."/>
            <person name="Torres T.T."/>
            <person name="Ward R.J."/>
            <person name="Monesi N."/>
        </authorList>
    </citation>
    <scope>NUCLEOTIDE SEQUENCE</scope>
    <source>
        <strain evidence="1">HSMRA1968</strain>
        <tissue evidence="1">Whole embryos</tissue>
    </source>
</reference>
<dbReference type="AlphaFoldDB" id="A0A9Q0N6U8"/>
<organism evidence="1 2">
    <name type="scientific">Pseudolycoriella hygida</name>
    <dbReference type="NCBI Taxonomy" id="35572"/>
    <lineage>
        <taxon>Eukaryota</taxon>
        <taxon>Metazoa</taxon>
        <taxon>Ecdysozoa</taxon>
        <taxon>Arthropoda</taxon>
        <taxon>Hexapoda</taxon>
        <taxon>Insecta</taxon>
        <taxon>Pterygota</taxon>
        <taxon>Neoptera</taxon>
        <taxon>Endopterygota</taxon>
        <taxon>Diptera</taxon>
        <taxon>Nematocera</taxon>
        <taxon>Sciaroidea</taxon>
        <taxon>Sciaridae</taxon>
        <taxon>Pseudolycoriella</taxon>
    </lineage>
</organism>
<dbReference type="EMBL" id="WJQU01000002">
    <property type="protein sequence ID" value="KAJ6644632.1"/>
    <property type="molecule type" value="Genomic_DNA"/>
</dbReference>
<protein>
    <submittedName>
        <fullName evidence="1">Uncharacterized protein</fullName>
    </submittedName>
</protein>
<sequence>MEVNWFPDVIEVNMVQRSNTAVNCLPKSLDDTRFPSKSKFVIGYLTSSKSSLNWSHLVVLNECFREVVEAVDENLGLRVFGLSELVGTMDCNLEIYVFGLSELVETLWLLRAYYAALVKEHC</sequence>
<name>A0A9Q0N6U8_9DIPT</name>
<evidence type="ECO:0000313" key="2">
    <source>
        <dbReference type="Proteomes" id="UP001151699"/>
    </source>
</evidence>
<comment type="caution">
    <text evidence="1">The sequence shown here is derived from an EMBL/GenBank/DDBJ whole genome shotgun (WGS) entry which is preliminary data.</text>
</comment>
<keyword evidence="2" id="KW-1185">Reference proteome</keyword>
<accession>A0A9Q0N6U8</accession>
<dbReference type="Proteomes" id="UP001151699">
    <property type="component" value="Chromosome B"/>
</dbReference>
<gene>
    <name evidence="1" type="ORF">Bhyg_09601</name>
</gene>
<proteinExistence type="predicted"/>
<evidence type="ECO:0000313" key="1">
    <source>
        <dbReference type="EMBL" id="KAJ6644632.1"/>
    </source>
</evidence>